<reference evidence="1" key="1">
    <citation type="submission" date="2022-09" db="EMBL/GenBank/DDBJ databases">
        <title>Genome analysis and characterization of larvicidal activity of Brevibacillus strains.</title>
        <authorList>
            <person name="Patrusheva E.V."/>
            <person name="Izotova A.O."/>
            <person name="Toshchakov S.V."/>
            <person name="Sineoky S.P."/>
        </authorList>
    </citation>
    <scope>NUCLEOTIDE SEQUENCE</scope>
    <source>
        <strain evidence="1">VKPM_B-13247</strain>
    </source>
</reference>
<sequence>MVDISDDELVKQIIDASQTFGGFGFPVKDAIQLLDEMMDSGMTKTNQEVLLRDLVKL</sequence>
<dbReference type="AlphaFoldDB" id="A0AAP3DF02"/>
<name>A0AAP3DF02_BRELA</name>
<dbReference type="RefSeq" id="WP_258433196.1">
    <property type="nucleotide sequence ID" value="NZ_JANSGW010000007.1"/>
</dbReference>
<dbReference type="EMBL" id="JAPTNE010000007">
    <property type="protein sequence ID" value="MCZ0806651.1"/>
    <property type="molecule type" value="Genomic_DNA"/>
</dbReference>
<proteinExistence type="predicted"/>
<accession>A0AAP3DF02</accession>
<protein>
    <submittedName>
        <fullName evidence="1">Uncharacterized protein</fullName>
    </submittedName>
</protein>
<comment type="caution">
    <text evidence="1">The sequence shown here is derived from an EMBL/GenBank/DDBJ whole genome shotgun (WGS) entry which is preliminary data.</text>
</comment>
<evidence type="ECO:0000313" key="1">
    <source>
        <dbReference type="EMBL" id="MCZ0806651.1"/>
    </source>
</evidence>
<organism evidence="1 2">
    <name type="scientific">Brevibacillus laterosporus</name>
    <name type="common">Bacillus laterosporus</name>
    <dbReference type="NCBI Taxonomy" id="1465"/>
    <lineage>
        <taxon>Bacteria</taxon>
        <taxon>Bacillati</taxon>
        <taxon>Bacillota</taxon>
        <taxon>Bacilli</taxon>
        <taxon>Bacillales</taxon>
        <taxon>Paenibacillaceae</taxon>
        <taxon>Brevibacillus</taxon>
    </lineage>
</organism>
<dbReference type="Proteomes" id="UP001077662">
    <property type="component" value="Unassembled WGS sequence"/>
</dbReference>
<gene>
    <name evidence="1" type="ORF">O0554_06915</name>
</gene>
<evidence type="ECO:0000313" key="2">
    <source>
        <dbReference type="Proteomes" id="UP001077662"/>
    </source>
</evidence>